<evidence type="ECO:0000256" key="2">
    <source>
        <dbReference type="SAM" id="SignalP"/>
    </source>
</evidence>
<gene>
    <name evidence="3" type="primary">MDM2</name>
</gene>
<feature type="compositionally biased region" description="Pro residues" evidence="1">
    <location>
        <begin position="89"/>
        <end position="99"/>
    </location>
</feature>
<evidence type="ECO:0000256" key="1">
    <source>
        <dbReference type="SAM" id="MobiDB-lite"/>
    </source>
</evidence>
<feature type="region of interest" description="Disordered" evidence="1">
    <location>
        <begin position="47"/>
        <end position="352"/>
    </location>
</feature>
<evidence type="ECO:0000313" key="4">
    <source>
        <dbReference type="Proteomes" id="UP000805418"/>
    </source>
</evidence>
<dbReference type="InterPro" id="IPR036885">
    <property type="entry name" value="SWIB_MDM2_dom_sf"/>
</dbReference>
<reference evidence="3" key="1">
    <citation type="submission" date="2020-03" db="EMBL/GenBank/DDBJ databases">
        <title>Long-read based genome assembly of a Labrador retriever dog.</title>
        <authorList>
            <person name="Eory L."/>
            <person name="Zhang W."/>
            <person name="Schoenebeck J."/>
        </authorList>
    </citation>
    <scope>NUCLEOTIDE SEQUENCE [LARGE SCALE GENOMIC DNA]</scope>
    <source>
        <strain evidence="3">Labrador retriever</strain>
    </source>
</reference>
<keyword evidence="4" id="KW-1185">Reference proteome</keyword>
<dbReference type="Gene3D" id="1.10.245.10">
    <property type="entry name" value="SWIB/MDM2 domain"/>
    <property type="match status" value="1"/>
</dbReference>
<dbReference type="AlphaFoldDB" id="A0A8I3P065"/>
<feature type="compositionally biased region" description="Pro residues" evidence="1">
    <location>
        <begin position="184"/>
        <end position="195"/>
    </location>
</feature>
<feature type="compositionally biased region" description="Pro residues" evidence="1">
    <location>
        <begin position="107"/>
        <end position="134"/>
    </location>
</feature>
<feature type="compositionally biased region" description="Basic and acidic residues" evidence="1">
    <location>
        <begin position="301"/>
        <end position="311"/>
    </location>
</feature>
<dbReference type="SUPFAM" id="SSF47592">
    <property type="entry name" value="SWIB/MDM2 domain"/>
    <property type="match status" value="1"/>
</dbReference>
<proteinExistence type="predicted"/>
<dbReference type="Proteomes" id="UP000805418">
    <property type="component" value="Chromosome 10"/>
</dbReference>
<organism evidence="3 4">
    <name type="scientific">Canis lupus familiaris</name>
    <name type="common">Dog</name>
    <name type="synonym">Canis familiaris</name>
    <dbReference type="NCBI Taxonomy" id="9615"/>
    <lineage>
        <taxon>Eukaryota</taxon>
        <taxon>Metazoa</taxon>
        <taxon>Chordata</taxon>
        <taxon>Craniata</taxon>
        <taxon>Vertebrata</taxon>
        <taxon>Euteleostomi</taxon>
        <taxon>Mammalia</taxon>
        <taxon>Eutheria</taxon>
        <taxon>Laurasiatheria</taxon>
        <taxon>Carnivora</taxon>
        <taxon>Caniformia</taxon>
        <taxon>Canidae</taxon>
        <taxon>Canis</taxon>
    </lineage>
</organism>
<feature type="compositionally biased region" description="Low complexity" evidence="1">
    <location>
        <begin position="275"/>
        <end position="289"/>
    </location>
</feature>
<name>A0A8I3P065_CANLF</name>
<dbReference type="OrthoDB" id="24526at2759"/>
<reference evidence="3" key="3">
    <citation type="submission" date="2025-09" db="UniProtKB">
        <authorList>
            <consortium name="Ensembl"/>
        </authorList>
    </citation>
    <scope>IDENTIFICATION</scope>
    <source>
        <strain evidence="3">Boxer</strain>
    </source>
</reference>
<feature type="compositionally biased region" description="Low complexity" evidence="1">
    <location>
        <begin position="336"/>
        <end position="348"/>
    </location>
</feature>
<dbReference type="GeneTree" id="ENSGT00530000063539"/>
<dbReference type="Ensembl" id="ENSCAFT00845029301.1">
    <property type="protein sequence ID" value="ENSCAFP00845023040.1"/>
    <property type="gene ID" value="ENSCAFG00845016387.1"/>
</dbReference>
<evidence type="ECO:0000313" key="3">
    <source>
        <dbReference type="Ensembl" id="ENSCAFP00845023040.1"/>
    </source>
</evidence>
<feature type="compositionally biased region" description="Pro residues" evidence="1">
    <location>
        <begin position="150"/>
        <end position="176"/>
    </location>
</feature>
<reference evidence="3" key="2">
    <citation type="submission" date="2025-08" db="UniProtKB">
        <authorList>
            <consortium name="Ensembl"/>
        </authorList>
    </citation>
    <scope>IDENTIFICATION</scope>
    <source>
        <strain evidence="3">Boxer</strain>
    </source>
</reference>
<accession>A0A8I3P065</accession>
<feature type="compositionally biased region" description="Basic residues" evidence="1">
    <location>
        <begin position="324"/>
        <end position="335"/>
    </location>
</feature>
<sequence length="455" mass="47958">YIAQLSILVSLLVAALRYARCLQFGGKHVKYRNSATVRVPRVARQASCGGLGRAPRPGEDWGGLGGTGVGAPPRGASSPPPRTRSKPTVLPPSPGPLPAPQAASSLPPHPPPYPPTPAPLPASPWGSPPAPRLSPPRTSSPRTPSRLLPSPLPPTPPSPPRPPTRNPWGPPHPTPPHLQAASPSPTPPGWPPPPPARRRRPHAGAARAAPLPSLPEPSPARRSRLPSPPLPPPGRPRPLPEAPPPTADVGGRARAQSARMSGDFRRGAGGRGRVGRTSAAGLLGPARPGLGEGTWGRRARRSEPGPRRRQEPPCGTGASERRQGHGRRGRGRRAAARPVRGPGEPRGPLAEQQLRLFKPRVSPAALRDRDLCSRPAAPTPPASRQMCNTNMSVSTDGAVSTSQIPASEQETLVRPKPLLLKLLKSVGAQKDTYTMKEDFLGIHGSQVKNFCTRDT</sequence>
<feature type="compositionally biased region" description="Pro residues" evidence="1">
    <location>
        <begin position="226"/>
        <end position="246"/>
    </location>
</feature>
<dbReference type="PRINTS" id="PR01217">
    <property type="entry name" value="PRICHEXTENSN"/>
</dbReference>
<feature type="chain" id="PRO_5035167469" evidence="2">
    <location>
        <begin position="22"/>
        <end position="455"/>
    </location>
</feature>
<feature type="compositionally biased region" description="Low complexity" evidence="1">
    <location>
        <begin position="135"/>
        <end position="149"/>
    </location>
</feature>
<keyword evidence="2" id="KW-0732">Signal</keyword>
<feature type="signal peptide" evidence="2">
    <location>
        <begin position="1"/>
        <end position="21"/>
    </location>
</feature>
<feature type="compositionally biased region" description="Gly residues" evidence="1">
    <location>
        <begin position="60"/>
        <end position="69"/>
    </location>
</feature>
<protein>
    <submittedName>
        <fullName evidence="3">MDM2 proto-onco</fullName>
    </submittedName>
</protein>